<keyword evidence="4" id="KW-0496">Mitochondrion</keyword>
<dbReference type="GO" id="GO:0008631">
    <property type="term" value="P:intrinsic apoptotic signaling pathway in response to oxidative stress"/>
    <property type="evidence" value="ECO:0007669"/>
    <property type="project" value="TreeGrafter"/>
</dbReference>
<evidence type="ECO:0000256" key="3">
    <source>
        <dbReference type="ARBA" id="ARBA00022946"/>
    </source>
</evidence>
<evidence type="ECO:0000256" key="5">
    <source>
        <dbReference type="ARBA" id="ARBA00033049"/>
    </source>
</evidence>
<evidence type="ECO:0000256" key="2">
    <source>
        <dbReference type="ARBA" id="ARBA00022703"/>
    </source>
</evidence>
<protein>
    <recommendedName>
        <fullName evidence="5">Direct IAP-binding protein with low pI</fullName>
    </recommendedName>
</protein>
<dbReference type="EMBL" id="NEVH01002572">
    <property type="protein sequence ID" value="PNF41926.1"/>
    <property type="molecule type" value="Genomic_DNA"/>
</dbReference>
<evidence type="ECO:0000256" key="6">
    <source>
        <dbReference type="ARBA" id="ARBA00046319"/>
    </source>
</evidence>
<comment type="caution">
    <text evidence="7">The sequence shown here is derived from an EMBL/GenBank/DDBJ whole genome shotgun (WGS) entry which is preliminary data.</text>
</comment>
<dbReference type="Gene3D" id="1.20.58.70">
    <property type="match status" value="1"/>
</dbReference>
<dbReference type="AlphaFoldDB" id="A0A2J7RM66"/>
<keyword evidence="3" id="KW-0809">Transit peptide</keyword>
<sequence length="247" mass="27962">MVLWTRFLFRTLTGNKCMSFSFQPKIPLNFHKFTFQRPSNNCRRSVLHCVKASLFFSVAHCTSPLEENDKLIEAPSPQKLTSEYLISQASTSTVSATQQLLTLTLAAISDTAKMYRKCMEQLMCTMDECLLTQGPEAASLELWDEVVAMRVKVEDCKQRLQELTSFMEYVDKLATAAAETAFLGGAEHMSTVMCESLNSAHAKDEQTKEIQEAMARCREFEMRNTEASCSCARQMKVGLVWIFSKLQ</sequence>
<dbReference type="OrthoDB" id="6153032at2759"/>
<dbReference type="SUPFAM" id="SSF46984">
    <property type="entry name" value="Smac/diablo"/>
    <property type="match status" value="1"/>
</dbReference>
<keyword evidence="8" id="KW-1185">Reference proteome</keyword>
<dbReference type="PANTHER" id="PTHR32247">
    <property type="entry name" value="DIABLO HOMOLOG, MITOCHONDRIAL"/>
    <property type="match status" value="1"/>
</dbReference>
<organism evidence="7 8">
    <name type="scientific">Cryptotermes secundus</name>
    <dbReference type="NCBI Taxonomy" id="105785"/>
    <lineage>
        <taxon>Eukaryota</taxon>
        <taxon>Metazoa</taxon>
        <taxon>Ecdysozoa</taxon>
        <taxon>Arthropoda</taxon>
        <taxon>Hexapoda</taxon>
        <taxon>Insecta</taxon>
        <taxon>Pterygota</taxon>
        <taxon>Neoptera</taxon>
        <taxon>Polyneoptera</taxon>
        <taxon>Dictyoptera</taxon>
        <taxon>Blattodea</taxon>
        <taxon>Blattoidea</taxon>
        <taxon>Termitoidae</taxon>
        <taxon>Kalotermitidae</taxon>
        <taxon>Cryptotermitinae</taxon>
        <taxon>Cryptotermes</taxon>
    </lineage>
</organism>
<dbReference type="InterPro" id="IPR009062">
    <property type="entry name" value="Smac/DIABLO-like_sf"/>
</dbReference>
<dbReference type="GO" id="GO:0051402">
    <property type="term" value="P:neuron apoptotic process"/>
    <property type="evidence" value="ECO:0007669"/>
    <property type="project" value="TreeGrafter"/>
</dbReference>
<dbReference type="PANTHER" id="PTHR32247:SF3">
    <property type="entry name" value="DIABLO IAP-BINDING MITOCHONDRIAL PROTEIN"/>
    <property type="match status" value="1"/>
</dbReference>
<dbReference type="Proteomes" id="UP000235965">
    <property type="component" value="Unassembled WGS sequence"/>
</dbReference>
<keyword evidence="2" id="KW-0053">Apoptosis</keyword>
<reference evidence="7 8" key="1">
    <citation type="submission" date="2017-12" db="EMBL/GenBank/DDBJ databases">
        <title>Hemimetabolous genomes reveal molecular basis of termite eusociality.</title>
        <authorList>
            <person name="Harrison M.C."/>
            <person name="Jongepier E."/>
            <person name="Robertson H.M."/>
            <person name="Arning N."/>
            <person name="Bitard-Feildel T."/>
            <person name="Chao H."/>
            <person name="Childers C.P."/>
            <person name="Dinh H."/>
            <person name="Doddapaneni H."/>
            <person name="Dugan S."/>
            <person name="Gowin J."/>
            <person name="Greiner C."/>
            <person name="Han Y."/>
            <person name="Hu H."/>
            <person name="Hughes D.S.T."/>
            <person name="Huylmans A.-K."/>
            <person name="Kemena C."/>
            <person name="Kremer L.P.M."/>
            <person name="Lee S.L."/>
            <person name="Lopez-Ezquerra A."/>
            <person name="Mallet L."/>
            <person name="Monroy-Kuhn J.M."/>
            <person name="Moser A."/>
            <person name="Murali S.C."/>
            <person name="Muzny D.M."/>
            <person name="Otani S."/>
            <person name="Piulachs M.-D."/>
            <person name="Poelchau M."/>
            <person name="Qu J."/>
            <person name="Schaub F."/>
            <person name="Wada-Katsumata A."/>
            <person name="Worley K.C."/>
            <person name="Xie Q."/>
            <person name="Ylla G."/>
            <person name="Poulsen M."/>
            <person name="Gibbs R.A."/>
            <person name="Schal C."/>
            <person name="Richards S."/>
            <person name="Belles X."/>
            <person name="Korb J."/>
            <person name="Bornberg-Bauer E."/>
        </authorList>
    </citation>
    <scope>NUCLEOTIDE SEQUENCE [LARGE SCALE GENOMIC DNA]</scope>
    <source>
        <tissue evidence="7">Whole body</tissue>
    </source>
</reference>
<comment type="subcellular location">
    <subcellularLocation>
        <location evidence="1">Mitochondrion</location>
    </subcellularLocation>
</comment>
<evidence type="ECO:0000256" key="1">
    <source>
        <dbReference type="ARBA" id="ARBA00004173"/>
    </source>
</evidence>
<dbReference type="InterPro" id="IPR015142">
    <property type="entry name" value="Smac_DIABLO"/>
</dbReference>
<dbReference type="Pfam" id="PF09057">
    <property type="entry name" value="Smac_DIABLO"/>
    <property type="match status" value="1"/>
</dbReference>
<accession>A0A2J7RM66</accession>
<evidence type="ECO:0000313" key="7">
    <source>
        <dbReference type="EMBL" id="PNF41926.1"/>
    </source>
</evidence>
<gene>
    <name evidence="7" type="ORF">B7P43_G14828</name>
</gene>
<evidence type="ECO:0000256" key="4">
    <source>
        <dbReference type="ARBA" id="ARBA00023128"/>
    </source>
</evidence>
<comment type="similarity">
    <text evidence="6">Belongs to the Smac/DIABLO protein family.</text>
</comment>
<evidence type="ECO:0000313" key="8">
    <source>
        <dbReference type="Proteomes" id="UP000235965"/>
    </source>
</evidence>
<dbReference type="InParanoid" id="A0A2J7RM66"/>
<dbReference type="GO" id="GO:0005739">
    <property type="term" value="C:mitochondrion"/>
    <property type="evidence" value="ECO:0007669"/>
    <property type="project" value="UniProtKB-SubCell"/>
</dbReference>
<name>A0A2J7RM66_9NEOP</name>
<proteinExistence type="inferred from homology"/>